<organism evidence="2 3">
    <name type="scientific">Helicobacter fennelliae MRY12-0050</name>
    <dbReference type="NCBI Taxonomy" id="1325130"/>
    <lineage>
        <taxon>Bacteria</taxon>
        <taxon>Pseudomonadati</taxon>
        <taxon>Campylobacterota</taxon>
        <taxon>Epsilonproteobacteria</taxon>
        <taxon>Campylobacterales</taxon>
        <taxon>Helicobacteraceae</taxon>
        <taxon>Helicobacter</taxon>
    </lineage>
</organism>
<feature type="transmembrane region" description="Helical" evidence="1">
    <location>
        <begin position="21"/>
        <end position="38"/>
    </location>
</feature>
<evidence type="ECO:0000313" key="2">
    <source>
        <dbReference type="EMBL" id="GAD19270.1"/>
    </source>
</evidence>
<protein>
    <submittedName>
        <fullName evidence="2">Uncharacterized protein</fullName>
    </submittedName>
</protein>
<name>T1CZA4_9HELI</name>
<dbReference type="STRING" id="1325130.HFN_0401"/>
<dbReference type="RefSeq" id="WP_023948504.1">
    <property type="nucleotide sequence ID" value="NZ_BASD01000018.1"/>
</dbReference>
<sequence length="75" mass="8710">MKLFNYQYHASPHIIYATHTIIGRIYIIFIALSFALYILKNDFKSSLLTSNHKSSDFGHKRLIILCFLSALLCFL</sequence>
<gene>
    <name evidence="2" type="ORF">HFN_0401</name>
</gene>
<reference evidence="2 3" key="1">
    <citation type="journal article" date="2013" name="Genome Announc.">
        <title>Draft Genome Sequence of Helicobacter fennelliae Strain MRY12-0050, Isolated from a Bacteremia Patient.</title>
        <authorList>
            <person name="Rimbara E."/>
            <person name="Matsui M."/>
            <person name="Mori S."/>
            <person name="Suzuki S."/>
            <person name="Suzuki M."/>
            <person name="Kim H."/>
            <person name="Sekizuka T."/>
            <person name="Kuroda M."/>
            <person name="Shibayama K."/>
        </authorList>
    </citation>
    <scope>NUCLEOTIDE SEQUENCE [LARGE SCALE GENOMIC DNA]</scope>
    <source>
        <strain evidence="2 3">MRY12-0050</strain>
    </source>
</reference>
<keyword evidence="1" id="KW-0812">Transmembrane</keyword>
<proteinExistence type="predicted"/>
<dbReference type="Proteomes" id="UP000018143">
    <property type="component" value="Unassembled WGS sequence"/>
</dbReference>
<evidence type="ECO:0000313" key="3">
    <source>
        <dbReference type="Proteomes" id="UP000018143"/>
    </source>
</evidence>
<comment type="caution">
    <text evidence="2">The sequence shown here is derived from an EMBL/GenBank/DDBJ whole genome shotgun (WGS) entry which is preliminary data.</text>
</comment>
<keyword evidence="3" id="KW-1185">Reference proteome</keyword>
<accession>T1CZA4</accession>
<evidence type="ECO:0000256" key="1">
    <source>
        <dbReference type="SAM" id="Phobius"/>
    </source>
</evidence>
<keyword evidence="1" id="KW-1133">Transmembrane helix</keyword>
<dbReference type="AlphaFoldDB" id="T1CZA4"/>
<keyword evidence="1" id="KW-0472">Membrane</keyword>
<dbReference type="EMBL" id="BASD01000018">
    <property type="protein sequence ID" value="GAD19270.1"/>
    <property type="molecule type" value="Genomic_DNA"/>
</dbReference>